<evidence type="ECO:0000313" key="2">
    <source>
        <dbReference type="Proteomes" id="UP000753376"/>
    </source>
</evidence>
<accession>A0ABS6A9I9</accession>
<dbReference type="EMBL" id="JAHKPV010000019">
    <property type="protein sequence ID" value="MBU2874848.1"/>
    <property type="molecule type" value="Genomic_DNA"/>
</dbReference>
<gene>
    <name evidence="1" type="ORF">KO508_12640</name>
</gene>
<keyword evidence="2" id="KW-1185">Reference proteome</keyword>
<comment type="caution">
    <text evidence="1">The sequence shown here is derived from an EMBL/GenBank/DDBJ whole genome shotgun (WGS) entry which is preliminary data.</text>
</comment>
<dbReference type="Proteomes" id="UP000753376">
    <property type="component" value="Unassembled WGS sequence"/>
</dbReference>
<dbReference type="InterPro" id="IPR051910">
    <property type="entry name" value="ComF/GntX_DNA_util-trans"/>
</dbReference>
<sequence length="244" mass="27412">MIKGLNWLSTLNSSMVNRGKTKGRCVACLSTNTINGLCHFCRADLPVNRWHCRCCALPMAYSGNIHLCGDCLASPPPFDRTFIPWRYQYPVDNMISRYKYSRQLKFARPLVADLASHLELVFQEQNHEKPLLLIPSPMHPARRRVRGFNQARDIAEKLGSVLDIPVDAGIVRRVRKVKAQRGLSREARLANLRDVFEVRSEVPERVAIVDDVVTTGATVRVIASALRSAGARNIQVWALARTPG</sequence>
<reference evidence="1 2" key="1">
    <citation type="submission" date="2021-05" db="EMBL/GenBank/DDBJ databases">
        <title>Draft genomes of bacteria isolated from model marine particles.</title>
        <authorList>
            <person name="Datta M.S."/>
            <person name="Schwartzman J.A."/>
            <person name="Enke T.N."/>
            <person name="Saavedra J."/>
            <person name="Cermak N."/>
            <person name="Cordero O.X."/>
        </authorList>
    </citation>
    <scope>NUCLEOTIDE SEQUENCE [LARGE SCALE GENOMIC DNA]</scope>
    <source>
        <strain evidence="1 2">D2M19</strain>
    </source>
</reference>
<dbReference type="PANTHER" id="PTHR47505:SF1">
    <property type="entry name" value="DNA UTILIZATION PROTEIN YHGH"/>
    <property type="match status" value="1"/>
</dbReference>
<protein>
    <submittedName>
        <fullName evidence="1">ComF family protein</fullName>
    </submittedName>
</protein>
<dbReference type="CDD" id="cd06223">
    <property type="entry name" value="PRTases_typeI"/>
    <property type="match status" value="1"/>
</dbReference>
<dbReference type="PANTHER" id="PTHR47505">
    <property type="entry name" value="DNA UTILIZATION PROTEIN YHGH"/>
    <property type="match status" value="1"/>
</dbReference>
<organism evidence="1 2">
    <name type="scientific">Marinobacter salexigens</name>
    <dbReference type="NCBI Taxonomy" id="1925763"/>
    <lineage>
        <taxon>Bacteria</taxon>
        <taxon>Pseudomonadati</taxon>
        <taxon>Pseudomonadota</taxon>
        <taxon>Gammaproteobacteria</taxon>
        <taxon>Pseudomonadales</taxon>
        <taxon>Marinobacteraceae</taxon>
        <taxon>Marinobacter</taxon>
    </lineage>
</organism>
<proteinExistence type="predicted"/>
<evidence type="ECO:0000313" key="1">
    <source>
        <dbReference type="EMBL" id="MBU2874848.1"/>
    </source>
</evidence>
<dbReference type="InterPro" id="IPR000836">
    <property type="entry name" value="PRTase_dom"/>
</dbReference>
<name>A0ABS6A9I9_9GAMM</name>